<reference evidence="8" key="1">
    <citation type="journal article" date="2021" name="Nat. Commun.">
        <title>Genetic determinants of endophytism in the Arabidopsis root mycobiome.</title>
        <authorList>
            <person name="Mesny F."/>
            <person name="Miyauchi S."/>
            <person name="Thiergart T."/>
            <person name="Pickel B."/>
            <person name="Atanasova L."/>
            <person name="Karlsson M."/>
            <person name="Huettel B."/>
            <person name="Barry K.W."/>
            <person name="Haridas S."/>
            <person name="Chen C."/>
            <person name="Bauer D."/>
            <person name="Andreopoulos W."/>
            <person name="Pangilinan J."/>
            <person name="LaButti K."/>
            <person name="Riley R."/>
            <person name="Lipzen A."/>
            <person name="Clum A."/>
            <person name="Drula E."/>
            <person name="Henrissat B."/>
            <person name="Kohler A."/>
            <person name="Grigoriev I.V."/>
            <person name="Martin F.M."/>
            <person name="Hacquard S."/>
        </authorList>
    </citation>
    <scope>NUCLEOTIDE SEQUENCE</scope>
    <source>
        <strain evidence="8">MPI-SDFR-AT-0073</strain>
    </source>
</reference>
<dbReference type="Proteomes" id="UP000758603">
    <property type="component" value="Unassembled WGS sequence"/>
</dbReference>
<dbReference type="InterPro" id="IPR050121">
    <property type="entry name" value="Cytochrome_P450_monoxygenase"/>
</dbReference>
<evidence type="ECO:0000313" key="9">
    <source>
        <dbReference type="Proteomes" id="UP000758603"/>
    </source>
</evidence>
<dbReference type="GO" id="GO:0004497">
    <property type="term" value="F:monooxygenase activity"/>
    <property type="evidence" value="ECO:0007669"/>
    <property type="project" value="UniProtKB-KW"/>
</dbReference>
<dbReference type="Pfam" id="PF00067">
    <property type="entry name" value="p450"/>
    <property type="match status" value="1"/>
</dbReference>
<dbReference type="GO" id="GO:0005506">
    <property type="term" value="F:iron ion binding"/>
    <property type="evidence" value="ECO:0007669"/>
    <property type="project" value="InterPro"/>
</dbReference>
<dbReference type="SUPFAM" id="SSF48264">
    <property type="entry name" value="Cytochrome P450"/>
    <property type="match status" value="1"/>
</dbReference>
<evidence type="ECO:0000313" key="8">
    <source>
        <dbReference type="EMBL" id="KAH6659217.1"/>
    </source>
</evidence>
<evidence type="ECO:0000256" key="3">
    <source>
        <dbReference type="ARBA" id="ARBA00022617"/>
    </source>
</evidence>
<dbReference type="PRINTS" id="PR00463">
    <property type="entry name" value="EP450I"/>
</dbReference>
<dbReference type="AlphaFoldDB" id="A0A9P8UVQ0"/>
<dbReference type="RefSeq" id="XP_045963348.1">
    <property type="nucleotide sequence ID" value="XM_046109478.1"/>
</dbReference>
<dbReference type="PRINTS" id="PR00385">
    <property type="entry name" value="P450"/>
</dbReference>
<dbReference type="EMBL" id="JAGPXC010000001">
    <property type="protein sequence ID" value="KAH6659217.1"/>
    <property type="molecule type" value="Genomic_DNA"/>
</dbReference>
<protein>
    <submittedName>
        <fullName evidence="8">Vera protein</fullName>
    </submittedName>
</protein>
<keyword evidence="5" id="KW-0560">Oxidoreductase</keyword>
<comment type="cofactor">
    <cofactor evidence="1">
        <name>heme</name>
        <dbReference type="ChEBI" id="CHEBI:30413"/>
    </cofactor>
</comment>
<dbReference type="InterPro" id="IPR001128">
    <property type="entry name" value="Cyt_P450"/>
</dbReference>
<proteinExistence type="predicted"/>
<dbReference type="PANTHER" id="PTHR24305">
    <property type="entry name" value="CYTOCHROME P450"/>
    <property type="match status" value="1"/>
</dbReference>
<dbReference type="InterPro" id="IPR036396">
    <property type="entry name" value="Cyt_P450_sf"/>
</dbReference>
<dbReference type="OrthoDB" id="10029320at2759"/>
<evidence type="ECO:0000256" key="4">
    <source>
        <dbReference type="ARBA" id="ARBA00022723"/>
    </source>
</evidence>
<dbReference type="Gene3D" id="1.10.630.10">
    <property type="entry name" value="Cytochrome P450"/>
    <property type="match status" value="1"/>
</dbReference>
<dbReference type="GeneID" id="70138369"/>
<organism evidence="8 9">
    <name type="scientific">Truncatella angustata</name>
    <dbReference type="NCBI Taxonomy" id="152316"/>
    <lineage>
        <taxon>Eukaryota</taxon>
        <taxon>Fungi</taxon>
        <taxon>Dikarya</taxon>
        <taxon>Ascomycota</taxon>
        <taxon>Pezizomycotina</taxon>
        <taxon>Sordariomycetes</taxon>
        <taxon>Xylariomycetidae</taxon>
        <taxon>Amphisphaeriales</taxon>
        <taxon>Sporocadaceae</taxon>
        <taxon>Truncatella</taxon>
    </lineage>
</organism>
<keyword evidence="3" id="KW-0349">Heme</keyword>
<dbReference type="InterPro" id="IPR002401">
    <property type="entry name" value="Cyt_P450_E_grp-I"/>
</dbReference>
<evidence type="ECO:0000256" key="5">
    <source>
        <dbReference type="ARBA" id="ARBA00023002"/>
    </source>
</evidence>
<dbReference type="GO" id="GO:0016705">
    <property type="term" value="F:oxidoreductase activity, acting on paired donors, with incorporation or reduction of molecular oxygen"/>
    <property type="evidence" value="ECO:0007669"/>
    <property type="project" value="InterPro"/>
</dbReference>
<evidence type="ECO:0000256" key="1">
    <source>
        <dbReference type="ARBA" id="ARBA00001971"/>
    </source>
</evidence>
<keyword evidence="4" id="KW-0479">Metal-binding</keyword>
<keyword evidence="9" id="KW-1185">Reference proteome</keyword>
<name>A0A9P8UVQ0_9PEZI</name>
<sequence>MDSTNTSSLWLFARAALGLATFYLTQRVAQWLFHGYTIRKTIKDMQALGVPTLPHSWLFGHLIFMGDFRKEHPNDSNIYNIHYWFLNNIERFFPGQETLPPVIYLDLWPVTSDAFLLSTHPAVSAQFTQSQSQPKAKMGTDFLAPLTQKKDIVSVEGEEWKSWRSRLNPGFSPRNVTALLPELVEEALVFIDGLKKLTGKDGSWGPVFQLEEKTMNLTFDIIIRATTNLRLHQQTRGFDTPLKAALLDQLEQMGRVANPARGLIHSLTPHASSAVHKNNKVMHDFFMPKVQDRIQSGLKAGGKRTIVDLALKQFDDEAGTQDAAKPDAEFLDSLLSNLKAFLFAGHDTTATTLCWMFKELQDNPDCLAKLREEHTNVLGPDVERAHEVILASPHLLYALPYTLAVIKETLRLYPLAAALRQGSAHYFLTVPGSPIRYPTQGFAMWDGAPIIQSRTDLWPRGDEFFPDRWLTAEGDSMYPPRILGDHSRWVRETASVWNLRLSNYVWFRFW</sequence>
<dbReference type="PANTHER" id="PTHR24305:SF107">
    <property type="entry name" value="P450, PUTATIVE (EUROFUNG)-RELATED"/>
    <property type="match status" value="1"/>
</dbReference>
<dbReference type="GO" id="GO:0020037">
    <property type="term" value="F:heme binding"/>
    <property type="evidence" value="ECO:0007669"/>
    <property type="project" value="InterPro"/>
</dbReference>
<keyword evidence="7" id="KW-0503">Monooxygenase</keyword>
<gene>
    <name evidence="8" type="ORF">BKA67DRAFT_8389</name>
</gene>
<accession>A0A9P8UVQ0</accession>
<comment type="pathway">
    <text evidence="2">Secondary metabolite biosynthesis.</text>
</comment>
<keyword evidence="6" id="KW-0408">Iron</keyword>
<comment type="caution">
    <text evidence="8">The sequence shown here is derived from an EMBL/GenBank/DDBJ whole genome shotgun (WGS) entry which is preliminary data.</text>
</comment>
<evidence type="ECO:0000256" key="2">
    <source>
        <dbReference type="ARBA" id="ARBA00005179"/>
    </source>
</evidence>
<evidence type="ECO:0000256" key="7">
    <source>
        <dbReference type="ARBA" id="ARBA00023033"/>
    </source>
</evidence>
<evidence type="ECO:0000256" key="6">
    <source>
        <dbReference type="ARBA" id="ARBA00023004"/>
    </source>
</evidence>